<organism evidence="2 3">
    <name type="scientific">Synaphobranchus kaupii</name>
    <name type="common">Kaup's arrowtooth eel</name>
    <dbReference type="NCBI Taxonomy" id="118154"/>
    <lineage>
        <taxon>Eukaryota</taxon>
        <taxon>Metazoa</taxon>
        <taxon>Chordata</taxon>
        <taxon>Craniata</taxon>
        <taxon>Vertebrata</taxon>
        <taxon>Euteleostomi</taxon>
        <taxon>Actinopterygii</taxon>
        <taxon>Neopterygii</taxon>
        <taxon>Teleostei</taxon>
        <taxon>Anguilliformes</taxon>
        <taxon>Synaphobranchidae</taxon>
        <taxon>Synaphobranchus</taxon>
    </lineage>
</organism>
<proteinExistence type="predicted"/>
<feature type="region of interest" description="Disordered" evidence="1">
    <location>
        <begin position="1"/>
        <end position="50"/>
    </location>
</feature>
<keyword evidence="3" id="KW-1185">Reference proteome</keyword>
<evidence type="ECO:0000313" key="2">
    <source>
        <dbReference type="EMBL" id="KAJ8370589.1"/>
    </source>
</evidence>
<name>A0A9Q1G072_SYNKA</name>
<evidence type="ECO:0000256" key="1">
    <source>
        <dbReference type="SAM" id="MobiDB-lite"/>
    </source>
</evidence>
<reference evidence="2" key="1">
    <citation type="journal article" date="2023" name="Science">
        <title>Genome structures resolve the early diversification of teleost fishes.</title>
        <authorList>
            <person name="Parey E."/>
            <person name="Louis A."/>
            <person name="Montfort J."/>
            <person name="Bouchez O."/>
            <person name="Roques C."/>
            <person name="Iampietro C."/>
            <person name="Lluch J."/>
            <person name="Castinel A."/>
            <person name="Donnadieu C."/>
            <person name="Desvignes T."/>
            <person name="Floi Bucao C."/>
            <person name="Jouanno E."/>
            <person name="Wen M."/>
            <person name="Mejri S."/>
            <person name="Dirks R."/>
            <person name="Jansen H."/>
            <person name="Henkel C."/>
            <person name="Chen W.J."/>
            <person name="Zahm M."/>
            <person name="Cabau C."/>
            <person name="Klopp C."/>
            <person name="Thompson A.W."/>
            <person name="Robinson-Rechavi M."/>
            <person name="Braasch I."/>
            <person name="Lecointre G."/>
            <person name="Bobe J."/>
            <person name="Postlethwait J.H."/>
            <person name="Berthelot C."/>
            <person name="Roest Crollius H."/>
            <person name="Guiguen Y."/>
        </authorList>
    </citation>
    <scope>NUCLEOTIDE SEQUENCE</scope>
    <source>
        <strain evidence="2">WJC10195</strain>
    </source>
</reference>
<dbReference type="EMBL" id="JAINUF010000003">
    <property type="protein sequence ID" value="KAJ8370589.1"/>
    <property type="molecule type" value="Genomic_DNA"/>
</dbReference>
<gene>
    <name evidence="2" type="ORF">SKAU_G00106170</name>
</gene>
<protein>
    <submittedName>
        <fullName evidence="2">Uncharacterized protein</fullName>
    </submittedName>
</protein>
<accession>A0A9Q1G072</accession>
<feature type="compositionally biased region" description="Polar residues" evidence="1">
    <location>
        <begin position="9"/>
        <end position="23"/>
    </location>
</feature>
<dbReference type="Proteomes" id="UP001152622">
    <property type="component" value="Chromosome 3"/>
</dbReference>
<feature type="region of interest" description="Disordered" evidence="1">
    <location>
        <begin position="121"/>
        <end position="146"/>
    </location>
</feature>
<sequence length="146" mass="16014">MQTQESRKGSSGQEPAQQRQQSVCLPREARGGTNATRAPAPAPAVFDQGGDGRAVMEELEAWGFNRNTHCGITHIQGLRDKRIITRCSAYCLSPCAEVQVWLRSARQQHLRNIRAQKARSWNTSARRIGPADRAALQTHSGGPRGA</sequence>
<dbReference type="AlphaFoldDB" id="A0A9Q1G072"/>
<evidence type="ECO:0000313" key="3">
    <source>
        <dbReference type="Proteomes" id="UP001152622"/>
    </source>
</evidence>
<comment type="caution">
    <text evidence="2">The sequence shown here is derived from an EMBL/GenBank/DDBJ whole genome shotgun (WGS) entry which is preliminary data.</text>
</comment>